<dbReference type="Gene3D" id="1.10.3210.10">
    <property type="entry name" value="Hypothetical protein af1432"/>
    <property type="match status" value="1"/>
</dbReference>
<dbReference type="AlphaFoldDB" id="E4T5N0"/>
<dbReference type="FunFam" id="1.10.3210.10:FF:000001">
    <property type="entry name" value="GTP pyrophosphokinase RelA"/>
    <property type="match status" value="1"/>
</dbReference>
<evidence type="ECO:0000259" key="4">
    <source>
        <dbReference type="PROSITE" id="PS51880"/>
    </source>
</evidence>
<sequence length="744" mass="84934">MSQTELEPLTDDELIQQEFDALLVDYSKTSHRQKVELITKAFNFAKAAHKGIKRRSGEPYIMHPLAVARIVVREIGLGSTSICSALLHDVVEDTDYTVEDIENLFGAKIAQIVDGLTKISGGVFAEKASEQAENFRKLLITMSDDIRVILIKLSDRLHNMRTLGSMPLAKQYKIAGETQYIYAPLAHRLGLFRIKTELENLSFKFEHPDAFKEIEDKLAVDEESRNEFYKEFSEPINKKLTEMGYEFKLRARLKSVYSIWRKMSTRNIPFEEVYDILAERIVFKPHGELTEKEQCWMLYSAITAIYKPHPERIRDWVSTPKANGYEALHVTVMGPHGRWVEVQIRSERMNDIAEKGLAAHWKYKSGESDESELDKWLKTIKELLEHPEPNAIDFMDTFKLNLFASEIFVFTPKGDIKTIAQGATALDFAYSVHSELGNHCIGAKVNHKLVPLSYKLNSGDQVEILTSKKQTPQPEWLDYVTTAKAKARLKALFKKEEKAFVVEGQKRIEEILKSVNLGLENENIVRILNYYNITQRGELYLQAGKGILNLDDISKVIFKPKTQNVFVKYLKMPFVSSSDNKQAQTVPIDSKIDKKKPFKLTEENAGKTYTLADCCHPIPGDDVLGYVDDSEKIIVHKRQCPVAAKLKSSYGERIVSAEWATHKVLSFVEILEIKGIDKKGVLIQILKVISDGYGVNINKMNIETDAGIFVGRFYIYVHDTEDINNLCRNIIKIKEINSVQRIQE</sequence>
<dbReference type="CDD" id="cd00077">
    <property type="entry name" value="HDc"/>
    <property type="match status" value="1"/>
</dbReference>
<dbReference type="Gene3D" id="3.10.20.30">
    <property type="match status" value="1"/>
</dbReference>
<dbReference type="InterPro" id="IPR007685">
    <property type="entry name" value="RelA_SpoT"/>
</dbReference>
<dbReference type="InterPro" id="IPR002912">
    <property type="entry name" value="ACT_dom"/>
</dbReference>
<dbReference type="eggNOG" id="COG0317">
    <property type="taxonomic scope" value="Bacteria"/>
</dbReference>
<dbReference type="SUPFAM" id="SSF109604">
    <property type="entry name" value="HD-domain/PDEase-like"/>
    <property type="match status" value="1"/>
</dbReference>
<dbReference type="EC" id="2.7.6.5" evidence="5"/>
<dbReference type="InterPro" id="IPR003607">
    <property type="entry name" value="HD/PDEase_dom"/>
</dbReference>
<dbReference type="EMBL" id="CP002345">
    <property type="protein sequence ID" value="ADQ80024.1"/>
    <property type="molecule type" value="Genomic_DNA"/>
</dbReference>
<dbReference type="SMART" id="SM00471">
    <property type="entry name" value="HDc"/>
    <property type="match status" value="1"/>
</dbReference>
<reference key="1">
    <citation type="submission" date="2010-11" db="EMBL/GenBank/DDBJ databases">
        <title>The complete genome of Paludibacter propionicigenes DSM 17365.</title>
        <authorList>
            <consortium name="US DOE Joint Genome Institute (JGI-PGF)"/>
            <person name="Lucas S."/>
            <person name="Copeland A."/>
            <person name="Lapidus A."/>
            <person name="Bruce D."/>
            <person name="Goodwin L."/>
            <person name="Pitluck S."/>
            <person name="Kyrpides N."/>
            <person name="Mavromatis K."/>
            <person name="Ivanova N."/>
            <person name="Munk A.C."/>
            <person name="Brettin T."/>
            <person name="Detter J.C."/>
            <person name="Han C."/>
            <person name="Tapia R."/>
            <person name="Land M."/>
            <person name="Hauser L."/>
            <person name="Markowitz V."/>
            <person name="Cheng J.-F."/>
            <person name="Hugenholtz P."/>
            <person name="Woyke T."/>
            <person name="Wu D."/>
            <person name="Gronow S."/>
            <person name="Wellnitz S."/>
            <person name="Brambilla E."/>
            <person name="Klenk H.-P."/>
            <person name="Eisen J.A."/>
        </authorList>
    </citation>
    <scope>NUCLEOTIDE SEQUENCE</scope>
    <source>
        <strain>WB4</strain>
    </source>
</reference>
<evidence type="ECO:0000256" key="1">
    <source>
        <dbReference type="ARBA" id="ARBA00025704"/>
    </source>
</evidence>
<dbReference type="FunFam" id="3.10.20.30:FF:000002">
    <property type="entry name" value="GTP pyrophosphokinase (RelA/SpoT)"/>
    <property type="match status" value="1"/>
</dbReference>
<feature type="domain" description="HD" evidence="3">
    <location>
        <begin position="60"/>
        <end position="160"/>
    </location>
</feature>
<dbReference type="CDD" id="cd05399">
    <property type="entry name" value="NT_Rel-Spo_like"/>
    <property type="match status" value="1"/>
</dbReference>
<keyword evidence="6" id="KW-1185">Reference proteome</keyword>
<dbReference type="Pfam" id="PF13328">
    <property type="entry name" value="HD_4"/>
    <property type="match status" value="1"/>
</dbReference>
<gene>
    <name evidence="5" type="ordered locus">Palpr_1885</name>
</gene>
<dbReference type="Pfam" id="PF13291">
    <property type="entry name" value="ACT_4"/>
    <property type="match status" value="1"/>
</dbReference>
<dbReference type="Gene3D" id="3.30.460.10">
    <property type="entry name" value="Beta Polymerase, domain 2"/>
    <property type="match status" value="1"/>
</dbReference>
<reference evidence="5 6" key="2">
    <citation type="journal article" date="2011" name="Stand. Genomic Sci.">
        <title>Complete genome sequence of Paludibacter propionicigenes type strain (WB4).</title>
        <authorList>
            <person name="Gronow S."/>
            <person name="Munk C."/>
            <person name="Lapidus A."/>
            <person name="Nolan M."/>
            <person name="Lucas S."/>
            <person name="Hammon N."/>
            <person name="Deshpande S."/>
            <person name="Cheng J.F."/>
            <person name="Tapia R."/>
            <person name="Han C."/>
            <person name="Goodwin L."/>
            <person name="Pitluck S."/>
            <person name="Liolios K."/>
            <person name="Ivanova N."/>
            <person name="Mavromatis K."/>
            <person name="Mikhailova N."/>
            <person name="Pati A."/>
            <person name="Chen A."/>
            <person name="Palaniappan K."/>
            <person name="Land M."/>
            <person name="Hauser L."/>
            <person name="Chang Y.J."/>
            <person name="Jeffries C.D."/>
            <person name="Brambilla E."/>
            <person name="Rohde M."/>
            <person name="Goker M."/>
            <person name="Detter J.C."/>
            <person name="Woyke T."/>
            <person name="Bristow J."/>
            <person name="Eisen J.A."/>
            <person name="Markowitz V."/>
            <person name="Hugenholtz P."/>
            <person name="Kyrpides N.C."/>
            <person name="Klenk H.P."/>
        </authorList>
    </citation>
    <scope>NUCLEOTIDE SEQUENCE [LARGE SCALE GENOMIC DNA]</scope>
    <source>
        <strain evidence="6">DSM 17365 / JCM 13257 / WB4</strain>
    </source>
</reference>
<name>E4T5N0_PALPW</name>
<dbReference type="CDD" id="cd04876">
    <property type="entry name" value="ACT_RelA-SpoT"/>
    <property type="match status" value="1"/>
</dbReference>
<comment type="pathway">
    <text evidence="1">Purine metabolism.</text>
</comment>
<dbReference type="PANTHER" id="PTHR21262">
    <property type="entry name" value="GUANOSINE-3',5'-BIS DIPHOSPHATE 3'-PYROPHOSPHOHYDROLASE"/>
    <property type="match status" value="1"/>
</dbReference>
<dbReference type="Proteomes" id="UP000008718">
    <property type="component" value="Chromosome"/>
</dbReference>
<dbReference type="GO" id="GO:0008728">
    <property type="term" value="F:GTP diphosphokinase activity"/>
    <property type="evidence" value="ECO:0007669"/>
    <property type="project" value="UniProtKB-EC"/>
</dbReference>
<organism evidence="5 6">
    <name type="scientific">Paludibacter propionicigenes (strain DSM 17365 / JCM 13257 / WB4)</name>
    <dbReference type="NCBI Taxonomy" id="694427"/>
    <lineage>
        <taxon>Bacteria</taxon>
        <taxon>Pseudomonadati</taxon>
        <taxon>Bacteroidota</taxon>
        <taxon>Bacteroidia</taxon>
        <taxon>Bacteroidales</taxon>
        <taxon>Paludibacteraceae</taxon>
        <taxon>Paludibacter</taxon>
    </lineage>
</organism>
<evidence type="ECO:0000259" key="3">
    <source>
        <dbReference type="PROSITE" id="PS51831"/>
    </source>
</evidence>
<dbReference type="InterPro" id="IPR004811">
    <property type="entry name" value="RelA/Spo_fam"/>
</dbReference>
<dbReference type="KEGG" id="ppn:Palpr_1885"/>
<proteinExistence type="inferred from homology"/>
<comment type="similarity">
    <text evidence="2">Belongs to the relA/spoT family.</text>
</comment>
<dbReference type="Gene3D" id="3.30.70.260">
    <property type="match status" value="1"/>
</dbReference>
<dbReference type="InterPro" id="IPR043519">
    <property type="entry name" value="NT_sf"/>
</dbReference>
<evidence type="ECO:0000256" key="2">
    <source>
        <dbReference type="RuleBase" id="RU003847"/>
    </source>
</evidence>
<dbReference type="HOGENOM" id="CLU_012300_3_0_10"/>
<dbReference type="PROSITE" id="PS51880">
    <property type="entry name" value="TGS"/>
    <property type="match status" value="1"/>
</dbReference>
<dbReference type="OrthoDB" id="9805041at2"/>
<protein>
    <submittedName>
        <fullName evidence="5">(P)ppGpp synthetase I, SpoT/RelA</fullName>
        <ecNumber evidence="5">2.7.6.5</ecNumber>
    </submittedName>
</protein>
<dbReference type="Pfam" id="PF02824">
    <property type="entry name" value="TGS"/>
    <property type="match status" value="1"/>
</dbReference>
<dbReference type="GO" id="GO:0005886">
    <property type="term" value="C:plasma membrane"/>
    <property type="evidence" value="ECO:0007669"/>
    <property type="project" value="TreeGrafter"/>
</dbReference>
<accession>E4T5N0</accession>
<dbReference type="STRING" id="694427.Palpr_1885"/>
<dbReference type="SUPFAM" id="SSF81271">
    <property type="entry name" value="TGS-like"/>
    <property type="match status" value="1"/>
</dbReference>
<evidence type="ECO:0000313" key="5">
    <source>
        <dbReference type="EMBL" id="ADQ80024.1"/>
    </source>
</evidence>
<dbReference type="PROSITE" id="PS51831">
    <property type="entry name" value="HD"/>
    <property type="match status" value="1"/>
</dbReference>
<dbReference type="CDD" id="cd01668">
    <property type="entry name" value="TGS_RSH"/>
    <property type="match status" value="1"/>
</dbReference>
<dbReference type="InterPro" id="IPR004095">
    <property type="entry name" value="TGS"/>
</dbReference>
<dbReference type="InterPro" id="IPR006674">
    <property type="entry name" value="HD_domain"/>
</dbReference>
<dbReference type="InterPro" id="IPR012675">
    <property type="entry name" value="Beta-grasp_dom_sf"/>
</dbReference>
<dbReference type="Pfam" id="PF04607">
    <property type="entry name" value="RelA_SpoT"/>
    <property type="match status" value="1"/>
</dbReference>
<dbReference type="SMART" id="SM00954">
    <property type="entry name" value="RelA_SpoT"/>
    <property type="match status" value="1"/>
</dbReference>
<feature type="domain" description="TGS" evidence="4">
    <location>
        <begin position="405"/>
        <end position="466"/>
    </location>
</feature>
<dbReference type="InterPro" id="IPR033655">
    <property type="entry name" value="TGS_RelA/SpoT"/>
</dbReference>
<dbReference type="NCBIfam" id="TIGR00691">
    <property type="entry name" value="spoT_relA"/>
    <property type="match status" value="1"/>
</dbReference>
<comment type="function">
    <text evidence="2">In eubacteria ppGpp (guanosine 3'-diphosphate 5'-diphosphate) is a mediator of the stringent response that coordinates a variety of cellular activities in response to changes in nutritional abundance.</text>
</comment>
<dbReference type="RefSeq" id="WP_013445393.1">
    <property type="nucleotide sequence ID" value="NC_014734.1"/>
</dbReference>
<dbReference type="GO" id="GO:0015969">
    <property type="term" value="P:guanosine tetraphosphate metabolic process"/>
    <property type="evidence" value="ECO:0007669"/>
    <property type="project" value="InterPro"/>
</dbReference>
<dbReference type="InterPro" id="IPR012676">
    <property type="entry name" value="TGS-like"/>
</dbReference>
<dbReference type="PANTHER" id="PTHR21262:SF31">
    <property type="entry name" value="GTP PYROPHOSPHOKINASE"/>
    <property type="match status" value="1"/>
</dbReference>
<keyword evidence="5" id="KW-0808">Transferase</keyword>
<dbReference type="SUPFAM" id="SSF81301">
    <property type="entry name" value="Nucleotidyltransferase"/>
    <property type="match status" value="1"/>
</dbReference>
<evidence type="ECO:0000313" key="6">
    <source>
        <dbReference type="Proteomes" id="UP000008718"/>
    </source>
</evidence>